<dbReference type="PANTHER" id="PTHR36832:SF2">
    <property type="entry name" value="INTEGRAL MEMBRANE PROTEIN"/>
    <property type="match status" value="1"/>
</dbReference>
<evidence type="ECO:0000256" key="1">
    <source>
        <dbReference type="SAM" id="Phobius"/>
    </source>
</evidence>
<feature type="transmembrane region" description="Helical" evidence="1">
    <location>
        <begin position="151"/>
        <end position="173"/>
    </location>
</feature>
<dbReference type="PANTHER" id="PTHR36832">
    <property type="entry name" value="SLR1174 PROTEIN-RELATED"/>
    <property type="match status" value="1"/>
</dbReference>
<dbReference type="Pfam" id="PF06182">
    <property type="entry name" value="ABC2_membrane_6"/>
    <property type="match status" value="1"/>
</dbReference>
<keyword evidence="1" id="KW-0812">Transmembrane</keyword>
<keyword evidence="1" id="KW-0472">Membrane</keyword>
<keyword evidence="1" id="KW-1133">Transmembrane helix</keyword>
<protein>
    <submittedName>
        <fullName evidence="2">ABC-2 family transporter protein</fullName>
    </submittedName>
</protein>
<feature type="transmembrane region" description="Helical" evidence="1">
    <location>
        <begin position="268"/>
        <end position="289"/>
    </location>
</feature>
<feature type="transmembrane region" description="Helical" evidence="1">
    <location>
        <begin position="95"/>
        <end position="118"/>
    </location>
</feature>
<accession>A0ABP7B0I9</accession>
<feature type="transmembrane region" description="Helical" evidence="1">
    <location>
        <begin position="58"/>
        <end position="83"/>
    </location>
</feature>
<evidence type="ECO:0000313" key="3">
    <source>
        <dbReference type="Proteomes" id="UP001500902"/>
    </source>
</evidence>
<dbReference type="InterPro" id="IPR010390">
    <property type="entry name" value="ABC-2_transporter-like"/>
</dbReference>
<keyword evidence="3" id="KW-1185">Reference proteome</keyword>
<feature type="transmembrane region" description="Helical" evidence="1">
    <location>
        <begin position="212"/>
        <end position="234"/>
    </location>
</feature>
<comment type="caution">
    <text evidence="2">The sequence shown here is derived from an EMBL/GenBank/DDBJ whole genome shotgun (WGS) entry which is preliminary data.</text>
</comment>
<name>A0ABP7B0I9_9ACTN</name>
<proteinExistence type="predicted"/>
<organism evidence="2 3">
    <name type="scientific">Nonomuraea antimicrobica</name>
    <dbReference type="NCBI Taxonomy" id="561173"/>
    <lineage>
        <taxon>Bacteria</taxon>
        <taxon>Bacillati</taxon>
        <taxon>Actinomycetota</taxon>
        <taxon>Actinomycetes</taxon>
        <taxon>Streptosporangiales</taxon>
        <taxon>Streptosporangiaceae</taxon>
        <taxon>Nonomuraea</taxon>
    </lineage>
</organism>
<dbReference type="Proteomes" id="UP001500902">
    <property type="component" value="Unassembled WGS sequence"/>
</dbReference>
<gene>
    <name evidence="2" type="ORF">GCM10022224_003820</name>
</gene>
<reference evidence="3" key="1">
    <citation type="journal article" date="2019" name="Int. J. Syst. Evol. Microbiol.">
        <title>The Global Catalogue of Microorganisms (GCM) 10K type strain sequencing project: providing services to taxonomists for standard genome sequencing and annotation.</title>
        <authorList>
            <consortium name="The Broad Institute Genomics Platform"/>
            <consortium name="The Broad Institute Genome Sequencing Center for Infectious Disease"/>
            <person name="Wu L."/>
            <person name="Ma J."/>
        </authorList>
    </citation>
    <scope>NUCLEOTIDE SEQUENCE [LARGE SCALE GENOMIC DNA]</scope>
    <source>
        <strain evidence="3">JCM 16904</strain>
    </source>
</reference>
<feature type="transmembrane region" description="Helical" evidence="1">
    <location>
        <begin position="179"/>
        <end position="200"/>
    </location>
</feature>
<evidence type="ECO:0000313" key="2">
    <source>
        <dbReference type="EMBL" id="GAA3644510.1"/>
    </source>
</evidence>
<sequence>MRTDGAALDNPCFPPVNPCPDPSTVRHRAITHRRCKTIPLYARLVRYGFRKHSTYVRAALAGAFTNSVFGILRAYILIALWQARPGLAGYDVTDAITFCFVTQACIGPMQLFGGGLGIPERIRSGDIALDLVRPASLQLWTLSEDVGRASYLFLVRGLPPMLVGAAVFGIVVPADPGQWAGFLASFTLAIVVSFGWRYLLALSVCWLLDDRGVAVLSLVLTTFFSGMMVPLHIFPGWLGDLARSLPWAAMVQVPTDVYLGKGSVPQALAFQAFWAVVLLGLGALGTRAIRHKVVIQGG</sequence>
<dbReference type="EMBL" id="BAAAZP010000005">
    <property type="protein sequence ID" value="GAA3644510.1"/>
    <property type="molecule type" value="Genomic_DNA"/>
</dbReference>